<dbReference type="Pfam" id="PF05529">
    <property type="entry name" value="Bap31"/>
    <property type="match status" value="1"/>
</dbReference>
<dbReference type="InterPro" id="IPR008417">
    <property type="entry name" value="BAP29/BAP31"/>
</dbReference>
<evidence type="ECO:0000256" key="5">
    <source>
        <dbReference type="ARBA" id="ARBA00022703"/>
    </source>
</evidence>
<dbReference type="OrthoDB" id="435607at2759"/>
<dbReference type="Gene3D" id="1.20.5.110">
    <property type="match status" value="1"/>
</dbReference>
<dbReference type="GO" id="GO:0006886">
    <property type="term" value="P:intracellular protein transport"/>
    <property type="evidence" value="ECO:0007669"/>
    <property type="project" value="UniProtKB-UniRule"/>
</dbReference>
<comment type="caution">
    <text evidence="15">The sequence shown here is derived from an EMBL/GenBank/DDBJ whole genome shotgun (WGS) entry which is preliminary data.</text>
</comment>
<keyword evidence="11 12" id="KW-0472">Membrane</keyword>
<feature type="domain" description="BAP29/BAP31 transmembrane" evidence="13">
    <location>
        <begin position="1"/>
        <end position="136"/>
    </location>
</feature>
<evidence type="ECO:0000256" key="6">
    <source>
        <dbReference type="ARBA" id="ARBA00022824"/>
    </source>
</evidence>
<name>A0A7D9E0N0_PARCT</name>
<evidence type="ECO:0000313" key="15">
    <source>
        <dbReference type="EMBL" id="CAB3998695.1"/>
    </source>
</evidence>
<dbReference type="InterPro" id="IPR041672">
    <property type="entry name" value="Bap31/Bap29_C"/>
</dbReference>
<dbReference type="Proteomes" id="UP001152795">
    <property type="component" value="Unassembled WGS sequence"/>
</dbReference>
<comment type="similarity">
    <text evidence="2 12">Belongs to the BCAP29/BCAP31 family.</text>
</comment>
<dbReference type="GO" id="GO:0070973">
    <property type="term" value="P:protein localization to endoplasmic reticulum exit site"/>
    <property type="evidence" value="ECO:0007669"/>
    <property type="project" value="UniProtKB-UniRule"/>
</dbReference>
<proteinExistence type="inferred from homology"/>
<keyword evidence="9 12" id="KW-1133">Transmembrane helix</keyword>
<evidence type="ECO:0000256" key="9">
    <source>
        <dbReference type="ARBA" id="ARBA00022989"/>
    </source>
</evidence>
<protein>
    <recommendedName>
        <fullName evidence="12">Endoplasmic reticulum transmembrane protein</fullName>
    </recommendedName>
</protein>
<feature type="transmembrane region" description="Helical" evidence="12">
    <location>
        <begin position="104"/>
        <end position="121"/>
    </location>
</feature>
<keyword evidence="5" id="KW-0053">Apoptosis</keyword>
<organism evidence="15 16">
    <name type="scientific">Paramuricea clavata</name>
    <name type="common">Red gorgonian</name>
    <name type="synonym">Violescent sea-whip</name>
    <dbReference type="NCBI Taxonomy" id="317549"/>
    <lineage>
        <taxon>Eukaryota</taxon>
        <taxon>Metazoa</taxon>
        <taxon>Cnidaria</taxon>
        <taxon>Anthozoa</taxon>
        <taxon>Octocorallia</taxon>
        <taxon>Malacalcyonacea</taxon>
        <taxon>Plexauridae</taxon>
        <taxon>Paramuricea</taxon>
    </lineage>
</organism>
<feature type="transmembrane region" description="Helical" evidence="12">
    <location>
        <begin position="7"/>
        <end position="27"/>
    </location>
</feature>
<accession>A0A7D9E0N0</accession>
<evidence type="ECO:0000313" key="16">
    <source>
        <dbReference type="Proteomes" id="UP001152795"/>
    </source>
</evidence>
<dbReference type="FunFam" id="1.20.5.110:FF:000011">
    <property type="entry name" value="B-cell receptor-associated protein 29"/>
    <property type="match status" value="1"/>
</dbReference>
<evidence type="ECO:0000259" key="14">
    <source>
        <dbReference type="Pfam" id="PF18035"/>
    </source>
</evidence>
<evidence type="ECO:0000259" key="13">
    <source>
        <dbReference type="Pfam" id="PF05529"/>
    </source>
</evidence>
<keyword evidence="10" id="KW-0175">Coiled coil</keyword>
<sequence length="241" mass="28206">MSIQWTLAAGFLYAEMAFLFLLCLPIISSARWSQIFNSNFLSTCLTYSRLYFNVFFVALLILFLDSMRETYKFREDEWAKADPSIDPRTSMQFKMRLFRAQRNYYITGFALFLLFVVRRVVMLHQNLAKALASSEAAVKQAKGVSDHCEQLMEEIEELKKSKGIKDEKTSEKDDDHVQDLLEKKNKELAEREKELQNTQKDLEQMKKQAEGVSKEYDRLLAEHDKLQDEITPKTDTDKKVE</sequence>
<dbReference type="PANTHER" id="PTHR12701:SF20">
    <property type="entry name" value="ENDOPLASMIC RETICULUM TRANSMEMBRANE PROTEIN"/>
    <property type="match status" value="1"/>
</dbReference>
<keyword evidence="7 12" id="KW-0931">ER-Golgi transport</keyword>
<gene>
    <name evidence="15" type="ORF">PACLA_8A071810</name>
</gene>
<dbReference type="Pfam" id="PF18035">
    <property type="entry name" value="Bap31_Bap29_C"/>
    <property type="match status" value="1"/>
</dbReference>
<evidence type="ECO:0000256" key="4">
    <source>
        <dbReference type="ARBA" id="ARBA00022692"/>
    </source>
</evidence>
<comment type="function">
    <text evidence="12">May play a role in anterograde transport of membrane proteins from the endoplasmic reticulum to the Golgi.</text>
</comment>
<keyword evidence="6 12" id="KW-0256">Endoplasmic reticulum</keyword>
<keyword evidence="16" id="KW-1185">Reference proteome</keyword>
<evidence type="ECO:0000256" key="1">
    <source>
        <dbReference type="ARBA" id="ARBA00004477"/>
    </source>
</evidence>
<evidence type="ECO:0000256" key="10">
    <source>
        <dbReference type="ARBA" id="ARBA00023054"/>
    </source>
</evidence>
<evidence type="ECO:0000256" key="2">
    <source>
        <dbReference type="ARBA" id="ARBA00007956"/>
    </source>
</evidence>
<evidence type="ECO:0000256" key="12">
    <source>
        <dbReference type="RuleBase" id="RU367026"/>
    </source>
</evidence>
<reference evidence="15" key="1">
    <citation type="submission" date="2020-04" db="EMBL/GenBank/DDBJ databases">
        <authorList>
            <person name="Alioto T."/>
            <person name="Alioto T."/>
            <person name="Gomez Garrido J."/>
        </authorList>
    </citation>
    <scope>NUCLEOTIDE SEQUENCE</scope>
    <source>
        <strain evidence="15">A484AB</strain>
    </source>
</reference>
<evidence type="ECO:0000256" key="11">
    <source>
        <dbReference type="ARBA" id="ARBA00023136"/>
    </source>
</evidence>
<dbReference type="GO" id="GO:0005789">
    <property type="term" value="C:endoplasmic reticulum membrane"/>
    <property type="evidence" value="ECO:0007669"/>
    <property type="project" value="UniProtKB-SubCell"/>
</dbReference>
<keyword evidence="4 12" id="KW-0812">Transmembrane</keyword>
<evidence type="ECO:0000256" key="7">
    <source>
        <dbReference type="ARBA" id="ARBA00022892"/>
    </source>
</evidence>
<dbReference type="EMBL" id="CACRXK020003413">
    <property type="protein sequence ID" value="CAB3998695.1"/>
    <property type="molecule type" value="Genomic_DNA"/>
</dbReference>
<dbReference type="GO" id="GO:0006915">
    <property type="term" value="P:apoptotic process"/>
    <property type="evidence" value="ECO:0007669"/>
    <property type="project" value="UniProtKB-KW"/>
</dbReference>
<dbReference type="AlphaFoldDB" id="A0A7D9E0N0"/>
<keyword evidence="3 12" id="KW-0813">Transport</keyword>
<evidence type="ECO:0000256" key="3">
    <source>
        <dbReference type="ARBA" id="ARBA00022448"/>
    </source>
</evidence>
<dbReference type="GO" id="GO:0006888">
    <property type="term" value="P:endoplasmic reticulum to Golgi vesicle-mediated transport"/>
    <property type="evidence" value="ECO:0007669"/>
    <property type="project" value="UniProtKB-UniRule"/>
</dbReference>
<dbReference type="InterPro" id="IPR040463">
    <property type="entry name" value="BAP29/BAP31_N"/>
</dbReference>
<keyword evidence="8 12" id="KW-0653">Protein transport</keyword>
<evidence type="ECO:0000256" key="8">
    <source>
        <dbReference type="ARBA" id="ARBA00022927"/>
    </source>
</evidence>
<comment type="subcellular location">
    <subcellularLocation>
        <location evidence="1 12">Endoplasmic reticulum membrane</location>
        <topology evidence="1 12">Multi-pass membrane protein</topology>
    </subcellularLocation>
</comment>
<keyword evidence="15" id="KW-0675">Receptor</keyword>
<dbReference type="PANTHER" id="PTHR12701">
    <property type="entry name" value="BCR-ASSOCIATED PROTEIN, BAP"/>
    <property type="match status" value="1"/>
</dbReference>
<feature type="transmembrane region" description="Helical" evidence="12">
    <location>
        <begin position="47"/>
        <end position="64"/>
    </location>
</feature>
<feature type="domain" description="Bap31/Bap29 cytoplasmic coiled-coil" evidence="14">
    <location>
        <begin position="187"/>
        <end position="238"/>
    </location>
</feature>